<dbReference type="PANTHER" id="PTHR41700:SF1">
    <property type="entry name" value="N-ACETYLTRANSFERASE DOMAIN-CONTAINING PROTEIN"/>
    <property type="match status" value="1"/>
</dbReference>
<organism evidence="1 2">
    <name type="scientific">Lentzea xinjiangensis</name>
    <dbReference type="NCBI Taxonomy" id="402600"/>
    <lineage>
        <taxon>Bacteria</taxon>
        <taxon>Bacillati</taxon>
        <taxon>Actinomycetota</taxon>
        <taxon>Actinomycetes</taxon>
        <taxon>Pseudonocardiales</taxon>
        <taxon>Pseudonocardiaceae</taxon>
        <taxon>Lentzea</taxon>
    </lineage>
</organism>
<gene>
    <name evidence="1" type="ORF">SAMN05216188_12884</name>
</gene>
<dbReference type="Gene3D" id="3.40.630.30">
    <property type="match status" value="1"/>
</dbReference>
<proteinExistence type="predicted"/>
<dbReference type="EMBL" id="FOFR01000028">
    <property type="protein sequence ID" value="SES26101.1"/>
    <property type="molecule type" value="Genomic_DNA"/>
</dbReference>
<sequence>MTLVTRNVVVRQLTEFAELVATQRLYESIWRPTGDGGAPPVTAELLRAMTKAGSYVAGAFDGDELVGACIGFCSPPAAGALHSHIAGVAAGMRGRNVGYALKLDQREWALARGLTEVTWTFDPLVRRNAHFNLAKLAADATEYLPDFYGSMHDDINGGGETDRLLVRWRVDAPQVAAACAGHPRVVTATGVVGLGISDDGLPLRGSGTGSTVLVAVPPDIEALRATNPAAANEWRYAVRDVLGGLLAAGARVTGFDRSGWYVVERNGGS</sequence>
<dbReference type="SUPFAM" id="SSF55729">
    <property type="entry name" value="Acyl-CoA N-acyltransferases (Nat)"/>
    <property type="match status" value="1"/>
</dbReference>
<dbReference type="RefSeq" id="WP_089960633.1">
    <property type="nucleotide sequence ID" value="NZ_FOFR01000028.1"/>
</dbReference>
<dbReference type="OrthoDB" id="9797990at2"/>
<dbReference type="Proteomes" id="UP000199352">
    <property type="component" value="Unassembled WGS sequence"/>
</dbReference>
<dbReference type="GO" id="GO:0016740">
    <property type="term" value="F:transferase activity"/>
    <property type="evidence" value="ECO:0007669"/>
    <property type="project" value="UniProtKB-KW"/>
</dbReference>
<dbReference type="PANTHER" id="PTHR41700">
    <property type="entry name" value="GCN5-RELATED N-ACETYLTRANSFERASE"/>
    <property type="match status" value="1"/>
</dbReference>
<dbReference type="AlphaFoldDB" id="A0A1H9VX51"/>
<evidence type="ECO:0000313" key="2">
    <source>
        <dbReference type="Proteomes" id="UP000199352"/>
    </source>
</evidence>
<keyword evidence="1" id="KW-0808">Transferase</keyword>
<protein>
    <submittedName>
        <fullName evidence="1">Predicted acetyltransferase, GNAT superfamily</fullName>
    </submittedName>
</protein>
<evidence type="ECO:0000313" key="1">
    <source>
        <dbReference type="EMBL" id="SES26101.1"/>
    </source>
</evidence>
<dbReference type="InterPro" id="IPR016181">
    <property type="entry name" value="Acyl_CoA_acyltransferase"/>
</dbReference>
<reference evidence="2" key="1">
    <citation type="submission" date="2016-10" db="EMBL/GenBank/DDBJ databases">
        <authorList>
            <person name="Varghese N."/>
            <person name="Submissions S."/>
        </authorList>
    </citation>
    <scope>NUCLEOTIDE SEQUENCE [LARGE SCALE GENOMIC DNA]</scope>
    <source>
        <strain evidence="2">CGMCC 4.3525</strain>
    </source>
</reference>
<dbReference type="STRING" id="402600.SAMN05216188_12884"/>
<keyword evidence="2" id="KW-1185">Reference proteome</keyword>
<accession>A0A1H9VX51</accession>
<name>A0A1H9VX51_9PSEU</name>
<dbReference type="InterPro" id="IPR038764">
    <property type="entry name" value="GNAT_N_AcTrfase_prd"/>
</dbReference>